<evidence type="ECO:0000313" key="2">
    <source>
        <dbReference type="Proteomes" id="UP001140949"/>
    </source>
</evidence>
<accession>A0AAX6DKK3</accession>
<proteinExistence type="predicted"/>
<gene>
    <name evidence="1" type="ORF">M6B38_240135</name>
</gene>
<reference evidence="1" key="1">
    <citation type="journal article" date="2023" name="GigaByte">
        <title>Genome assembly of the bearded iris, Iris pallida Lam.</title>
        <authorList>
            <person name="Bruccoleri R.E."/>
            <person name="Oakeley E.J."/>
            <person name="Faust A.M.E."/>
            <person name="Altorfer M."/>
            <person name="Dessus-Babus S."/>
            <person name="Burckhardt D."/>
            <person name="Oertli M."/>
            <person name="Naumann U."/>
            <person name="Petersen F."/>
            <person name="Wong J."/>
        </authorList>
    </citation>
    <scope>NUCLEOTIDE SEQUENCE</scope>
    <source>
        <strain evidence="1">GSM-AAB239-AS_SAM_17_03QT</strain>
    </source>
</reference>
<comment type="caution">
    <text evidence="1">The sequence shown here is derived from an EMBL/GenBank/DDBJ whole genome shotgun (WGS) entry which is preliminary data.</text>
</comment>
<evidence type="ECO:0000313" key="1">
    <source>
        <dbReference type="EMBL" id="KAJ6792286.1"/>
    </source>
</evidence>
<dbReference type="Proteomes" id="UP001140949">
    <property type="component" value="Unassembled WGS sequence"/>
</dbReference>
<sequence>MARPTLREGVGTEILLRSLLTKPSSETVWVQGSILYLPGVNPFLQLEIEFTMPY</sequence>
<organism evidence="1 2">
    <name type="scientific">Iris pallida</name>
    <name type="common">Sweet iris</name>
    <dbReference type="NCBI Taxonomy" id="29817"/>
    <lineage>
        <taxon>Eukaryota</taxon>
        <taxon>Viridiplantae</taxon>
        <taxon>Streptophyta</taxon>
        <taxon>Embryophyta</taxon>
        <taxon>Tracheophyta</taxon>
        <taxon>Spermatophyta</taxon>
        <taxon>Magnoliopsida</taxon>
        <taxon>Liliopsida</taxon>
        <taxon>Asparagales</taxon>
        <taxon>Iridaceae</taxon>
        <taxon>Iridoideae</taxon>
        <taxon>Irideae</taxon>
        <taxon>Iris</taxon>
    </lineage>
</organism>
<reference evidence="1" key="2">
    <citation type="submission" date="2023-04" db="EMBL/GenBank/DDBJ databases">
        <authorList>
            <person name="Bruccoleri R.E."/>
            <person name="Oakeley E.J."/>
            <person name="Faust A.-M."/>
            <person name="Dessus-Babus S."/>
            <person name="Altorfer M."/>
            <person name="Burckhardt D."/>
            <person name="Oertli M."/>
            <person name="Naumann U."/>
            <person name="Petersen F."/>
            <person name="Wong J."/>
        </authorList>
    </citation>
    <scope>NUCLEOTIDE SEQUENCE</scope>
    <source>
        <strain evidence="1">GSM-AAB239-AS_SAM_17_03QT</strain>
        <tissue evidence="1">Leaf</tissue>
    </source>
</reference>
<name>A0AAX6DKK3_IRIPA</name>
<protein>
    <submittedName>
        <fullName evidence="1">Uncharacterized protein</fullName>
    </submittedName>
</protein>
<dbReference type="EMBL" id="JANAVB010043820">
    <property type="protein sequence ID" value="KAJ6792286.1"/>
    <property type="molecule type" value="Genomic_DNA"/>
</dbReference>
<keyword evidence="2" id="KW-1185">Reference proteome</keyword>
<dbReference type="AlphaFoldDB" id="A0AAX6DKK3"/>